<evidence type="ECO:0000259" key="5">
    <source>
        <dbReference type="SMART" id="SM00507"/>
    </source>
</evidence>
<evidence type="ECO:0000256" key="3">
    <source>
        <dbReference type="ARBA" id="ARBA00038412"/>
    </source>
</evidence>
<keyword evidence="7" id="KW-1185">Reference proteome</keyword>
<evidence type="ECO:0000256" key="2">
    <source>
        <dbReference type="ARBA" id="ARBA00022801"/>
    </source>
</evidence>
<dbReference type="InterPro" id="IPR003615">
    <property type="entry name" value="HNH_nuc"/>
</dbReference>
<evidence type="ECO:0000313" key="6">
    <source>
        <dbReference type="EMBL" id="SAL20539.1"/>
    </source>
</evidence>
<keyword evidence="1" id="KW-0540">Nuclease</keyword>
<accession>A0A158FMD3</accession>
<keyword evidence="2" id="KW-0378">Hydrolase</keyword>
<dbReference type="Gene3D" id="1.10.30.50">
    <property type="match status" value="1"/>
</dbReference>
<dbReference type="EMBL" id="FCNY02000002">
    <property type="protein sequence ID" value="SAL20539.1"/>
    <property type="molecule type" value="Genomic_DNA"/>
</dbReference>
<feature type="domain" description="HNH nuclease" evidence="5">
    <location>
        <begin position="54"/>
        <end position="108"/>
    </location>
</feature>
<dbReference type="GO" id="GO:0008270">
    <property type="term" value="F:zinc ion binding"/>
    <property type="evidence" value="ECO:0007669"/>
    <property type="project" value="InterPro"/>
</dbReference>
<dbReference type="GO" id="GO:0003676">
    <property type="term" value="F:nucleic acid binding"/>
    <property type="evidence" value="ECO:0007669"/>
    <property type="project" value="InterPro"/>
</dbReference>
<dbReference type="GO" id="GO:0016787">
    <property type="term" value="F:hydrolase activity"/>
    <property type="evidence" value="ECO:0007669"/>
    <property type="project" value="UniProtKB-KW"/>
</dbReference>
<dbReference type="PANTHER" id="PTHR41286:SF1">
    <property type="entry name" value="HNH NUCLEASE YAJD-RELATED"/>
    <property type="match status" value="1"/>
</dbReference>
<dbReference type="AlphaFoldDB" id="A0A158FMD3"/>
<proteinExistence type="inferred from homology"/>
<evidence type="ECO:0000256" key="4">
    <source>
        <dbReference type="ARBA" id="ARBA00040194"/>
    </source>
</evidence>
<evidence type="ECO:0000256" key="1">
    <source>
        <dbReference type="ARBA" id="ARBA00022722"/>
    </source>
</evidence>
<dbReference type="GO" id="GO:0005829">
    <property type="term" value="C:cytosol"/>
    <property type="evidence" value="ECO:0007669"/>
    <property type="project" value="TreeGrafter"/>
</dbReference>
<dbReference type="InterPro" id="IPR002711">
    <property type="entry name" value="HNH"/>
</dbReference>
<dbReference type="Pfam" id="PF01844">
    <property type="entry name" value="HNH"/>
    <property type="match status" value="1"/>
</dbReference>
<dbReference type="PANTHER" id="PTHR41286">
    <property type="entry name" value="HNH NUCLEASE YAJD-RELATED"/>
    <property type="match status" value="1"/>
</dbReference>
<gene>
    <name evidence="6" type="ORF">AWB70_01049</name>
</gene>
<evidence type="ECO:0000313" key="7">
    <source>
        <dbReference type="Proteomes" id="UP000054740"/>
    </source>
</evidence>
<protein>
    <recommendedName>
        <fullName evidence="4">Putative HNH nuclease YajD</fullName>
    </recommendedName>
</protein>
<dbReference type="Proteomes" id="UP000054740">
    <property type="component" value="Unassembled WGS sequence"/>
</dbReference>
<dbReference type="SMART" id="SM00507">
    <property type="entry name" value="HNHc"/>
    <property type="match status" value="1"/>
</dbReference>
<organism evidence="6 7">
    <name type="scientific">Caballeronia cordobensis</name>
    <name type="common">Burkholderia cordobensis</name>
    <dbReference type="NCBI Taxonomy" id="1353886"/>
    <lineage>
        <taxon>Bacteria</taxon>
        <taxon>Pseudomonadati</taxon>
        <taxon>Pseudomonadota</taxon>
        <taxon>Betaproteobacteria</taxon>
        <taxon>Burkholderiales</taxon>
        <taxon>Burkholderiaceae</taxon>
        <taxon>Caballeronia</taxon>
    </lineage>
</organism>
<dbReference type="CDD" id="cd00085">
    <property type="entry name" value="HNHc"/>
    <property type="match status" value="1"/>
</dbReference>
<comment type="similarity">
    <text evidence="3">Belongs to the HNH nuclease family.</text>
</comment>
<dbReference type="RefSeq" id="WP_053567918.1">
    <property type="nucleotide sequence ID" value="NZ_FCNY02000002.1"/>
</dbReference>
<dbReference type="GO" id="GO:0004519">
    <property type="term" value="F:endonuclease activity"/>
    <property type="evidence" value="ECO:0007669"/>
    <property type="project" value="InterPro"/>
</dbReference>
<name>A0A158FMD3_CABCO</name>
<reference evidence="7" key="1">
    <citation type="submission" date="2016-01" db="EMBL/GenBank/DDBJ databases">
        <authorList>
            <person name="Peeters C."/>
        </authorList>
    </citation>
    <scope>NUCLEOTIDE SEQUENCE [LARGE SCALE GENOMIC DNA]</scope>
</reference>
<sequence>MPARSMRPCKQPGCRALVATGYCDAHADKASNWKRREDRKGSTTARGYGAAWQRLRERILKRDHYLCQVCMRKGRVTEAKQVDHIRSKAAGGTDDEGNLQSICEPCHKLKTARERLG</sequence>